<evidence type="ECO:0000313" key="4">
    <source>
        <dbReference type="Proteomes" id="UP000007115"/>
    </source>
</evidence>
<dbReference type="OMA" id="CVICVIQ"/>
<evidence type="ECO:0000256" key="1">
    <source>
        <dbReference type="ARBA" id="ARBA00023242"/>
    </source>
</evidence>
<dbReference type="STRING" id="413071.G9MYE2"/>
<dbReference type="OrthoDB" id="5126878at2759"/>
<comment type="caution">
    <text evidence="3">The sequence shown here is derived from an EMBL/GenBank/DDBJ whole genome shotgun (WGS) entry which is preliminary data.</text>
</comment>
<dbReference type="VEuPathDB" id="FungiDB:TRIVIDRAFT_192788"/>
<evidence type="ECO:0000313" key="3">
    <source>
        <dbReference type="EMBL" id="EHK20564.1"/>
    </source>
</evidence>
<accession>G9MYE2</accession>
<dbReference type="Proteomes" id="UP000007115">
    <property type="component" value="Unassembled WGS sequence"/>
</dbReference>
<dbReference type="GO" id="GO:0000981">
    <property type="term" value="F:DNA-binding transcription factor activity, RNA polymerase II-specific"/>
    <property type="evidence" value="ECO:0007669"/>
    <property type="project" value="InterPro"/>
</dbReference>
<evidence type="ECO:0000259" key="2">
    <source>
        <dbReference type="PROSITE" id="PS50048"/>
    </source>
</evidence>
<keyword evidence="4" id="KW-1185">Reference proteome</keyword>
<proteinExistence type="predicted"/>
<dbReference type="SMART" id="SM00066">
    <property type="entry name" value="GAL4"/>
    <property type="match status" value="1"/>
</dbReference>
<dbReference type="SUPFAM" id="SSF57701">
    <property type="entry name" value="Zn2/Cys6 DNA-binding domain"/>
    <property type="match status" value="1"/>
</dbReference>
<dbReference type="Gene3D" id="4.10.240.10">
    <property type="entry name" value="Zn(2)-C6 fungal-type DNA-binding domain"/>
    <property type="match status" value="1"/>
</dbReference>
<dbReference type="InParanoid" id="G9MYE2"/>
<dbReference type="GO" id="GO:0008270">
    <property type="term" value="F:zinc ion binding"/>
    <property type="evidence" value="ECO:0007669"/>
    <property type="project" value="InterPro"/>
</dbReference>
<keyword evidence="1" id="KW-0539">Nucleus</keyword>
<dbReference type="InterPro" id="IPR001138">
    <property type="entry name" value="Zn2Cys6_DnaBD"/>
</dbReference>
<dbReference type="EMBL" id="ABDF02000079">
    <property type="protein sequence ID" value="EHK20564.1"/>
    <property type="molecule type" value="Genomic_DNA"/>
</dbReference>
<reference evidence="3 4" key="1">
    <citation type="journal article" date="2011" name="Genome Biol.">
        <title>Comparative genome sequence analysis underscores mycoparasitism as the ancestral life style of Trichoderma.</title>
        <authorList>
            <person name="Kubicek C.P."/>
            <person name="Herrera-Estrella A."/>
            <person name="Seidl-Seiboth V."/>
            <person name="Martinez D.A."/>
            <person name="Druzhinina I.S."/>
            <person name="Thon M."/>
            <person name="Zeilinger S."/>
            <person name="Casas-Flores S."/>
            <person name="Horwitz B.A."/>
            <person name="Mukherjee P.K."/>
            <person name="Mukherjee M."/>
            <person name="Kredics L."/>
            <person name="Alcaraz L.D."/>
            <person name="Aerts A."/>
            <person name="Antal Z."/>
            <person name="Atanasova L."/>
            <person name="Cervantes-Badillo M.G."/>
            <person name="Challacombe J."/>
            <person name="Chertkov O."/>
            <person name="McCluskey K."/>
            <person name="Coulpier F."/>
            <person name="Deshpande N."/>
            <person name="von Doehren H."/>
            <person name="Ebbole D.J."/>
            <person name="Esquivel-Naranjo E.U."/>
            <person name="Fekete E."/>
            <person name="Flipphi M."/>
            <person name="Glaser F."/>
            <person name="Gomez-Rodriguez E.Y."/>
            <person name="Gruber S."/>
            <person name="Han C."/>
            <person name="Henrissat B."/>
            <person name="Hermosa R."/>
            <person name="Hernandez-Onate M."/>
            <person name="Karaffa L."/>
            <person name="Kosti I."/>
            <person name="Le Crom S."/>
            <person name="Lindquist E."/>
            <person name="Lucas S."/>
            <person name="Luebeck M."/>
            <person name="Luebeck P.S."/>
            <person name="Margeot A."/>
            <person name="Metz B."/>
            <person name="Misra M."/>
            <person name="Nevalainen H."/>
            <person name="Omann M."/>
            <person name="Packer N."/>
            <person name="Perrone G."/>
            <person name="Uresti-Rivera E.E."/>
            <person name="Salamov A."/>
            <person name="Schmoll M."/>
            <person name="Seiboth B."/>
            <person name="Shapiro H."/>
            <person name="Sukno S."/>
            <person name="Tamayo-Ramos J.A."/>
            <person name="Tisch D."/>
            <person name="Wiest A."/>
            <person name="Wilkinson H.H."/>
            <person name="Zhang M."/>
            <person name="Coutinho P.M."/>
            <person name="Kenerley C.M."/>
            <person name="Monte E."/>
            <person name="Baker S.E."/>
            <person name="Grigoriev I.V."/>
        </authorList>
    </citation>
    <scope>NUCLEOTIDE SEQUENCE [LARGE SCALE GENOMIC DNA]</scope>
    <source>
        <strain evidence="4">Gv29-8 / FGSC 10586</strain>
    </source>
</reference>
<dbReference type="eggNOG" id="ENOG502SKAT">
    <property type="taxonomic scope" value="Eukaryota"/>
</dbReference>
<dbReference type="InterPro" id="IPR036864">
    <property type="entry name" value="Zn2-C6_fun-type_DNA-bd_sf"/>
</dbReference>
<dbReference type="GeneID" id="25789688"/>
<dbReference type="PANTHER" id="PTHR38111">
    <property type="entry name" value="ZN(2)-C6 FUNGAL-TYPE DOMAIN-CONTAINING PROTEIN-RELATED"/>
    <property type="match status" value="1"/>
</dbReference>
<feature type="domain" description="Zn(2)-C6 fungal-type" evidence="2">
    <location>
        <begin position="10"/>
        <end position="38"/>
    </location>
</feature>
<protein>
    <recommendedName>
        <fullName evidence="2">Zn(2)-C6 fungal-type domain-containing protein</fullName>
    </recommendedName>
</protein>
<name>G9MYE2_HYPVG</name>
<organism evidence="3 4">
    <name type="scientific">Hypocrea virens (strain Gv29-8 / FGSC 10586)</name>
    <name type="common">Gliocladium virens</name>
    <name type="synonym">Trichoderma virens</name>
    <dbReference type="NCBI Taxonomy" id="413071"/>
    <lineage>
        <taxon>Eukaryota</taxon>
        <taxon>Fungi</taxon>
        <taxon>Dikarya</taxon>
        <taxon>Ascomycota</taxon>
        <taxon>Pezizomycotina</taxon>
        <taxon>Sordariomycetes</taxon>
        <taxon>Hypocreomycetidae</taxon>
        <taxon>Hypocreales</taxon>
        <taxon>Hypocreaceae</taxon>
        <taxon>Trichoderma</taxon>
    </lineage>
</organism>
<dbReference type="CDD" id="cd00067">
    <property type="entry name" value="GAL4"/>
    <property type="match status" value="1"/>
</dbReference>
<sequence>MVGIPGKSKACLDCKRRRVKCDLTLPCCLRCVKAGIACQGYEQAVLWVNRTPDHPNVTALSVISDTQLYQRQQRSPSSEWLQIVNQLRSQLCQPFYDTTNFRSQALRVLQGIYLPHPHINPCHNSSEPTPSHWIKAVCQMQAPSDALDHSLVAFCAVQVCLSGDSYLSQDETCQIYNHALNKVIEDLDLRRARNSDETLAAIVVLTTCELFVFPTNTSWSAHAQGISELLRHRGVPEQVTVRWRSLCVRLCLICVIQGLIQRRSLSLEPNRWRFLIGPSGSDGSFVRLMHLVVDVPSMLQEAYALLSGSNKPLEASQYNTLLMQKFQELDTWRHLRQREHDPLYWSVMSRMDNPADEGYADKLFPFALMFSSMGNASVWMFCSTFMLHILETALLLEELKSTKPNGVSISSLPPDDFSKWADADRLARMLCQSIEFCCRMENGLFGIQATCSTQWTLRRYFRRRGLARELEWCRRIKDMKGPGSICGIDLMQFGHEW</sequence>
<dbReference type="PROSITE" id="PS00463">
    <property type="entry name" value="ZN2_CY6_FUNGAL_1"/>
    <property type="match status" value="1"/>
</dbReference>
<dbReference type="HOGENOM" id="CLU_021599_7_0_1"/>
<dbReference type="RefSeq" id="XP_013954760.1">
    <property type="nucleotide sequence ID" value="XM_014099285.1"/>
</dbReference>
<dbReference type="InterPro" id="IPR053178">
    <property type="entry name" value="Osmoadaptation_assoc"/>
</dbReference>
<dbReference type="PROSITE" id="PS50048">
    <property type="entry name" value="ZN2_CY6_FUNGAL_2"/>
    <property type="match status" value="1"/>
</dbReference>
<gene>
    <name evidence="3" type="ORF">TRIVIDRAFT_192788</name>
</gene>
<dbReference type="AlphaFoldDB" id="G9MYE2"/>
<dbReference type="Pfam" id="PF00172">
    <property type="entry name" value="Zn_clus"/>
    <property type="match status" value="1"/>
</dbReference>